<organism evidence="7 8">
    <name type="scientific">Ferviditalea candida</name>
    <dbReference type="NCBI Taxonomy" id="3108399"/>
    <lineage>
        <taxon>Bacteria</taxon>
        <taxon>Bacillati</taxon>
        <taxon>Bacillota</taxon>
        <taxon>Bacilli</taxon>
        <taxon>Bacillales</taxon>
        <taxon>Paenibacillaceae</taxon>
        <taxon>Ferviditalea</taxon>
    </lineage>
</organism>
<dbReference type="InterPro" id="IPR020449">
    <property type="entry name" value="Tscrpt_reg_AraC-type_HTH"/>
</dbReference>
<evidence type="ECO:0000259" key="5">
    <source>
        <dbReference type="PROSITE" id="PS01124"/>
    </source>
</evidence>
<gene>
    <name evidence="7" type="ORF">VF724_06980</name>
</gene>
<dbReference type="CDD" id="cd17536">
    <property type="entry name" value="REC_YesN-like"/>
    <property type="match status" value="1"/>
</dbReference>
<dbReference type="PROSITE" id="PS50110">
    <property type="entry name" value="RESPONSE_REGULATORY"/>
    <property type="match status" value="1"/>
</dbReference>
<dbReference type="InterPro" id="IPR009057">
    <property type="entry name" value="Homeodomain-like_sf"/>
</dbReference>
<evidence type="ECO:0000256" key="1">
    <source>
        <dbReference type="ARBA" id="ARBA00023015"/>
    </source>
</evidence>
<name>A0ABU5ZGP0_9BACL</name>
<dbReference type="SUPFAM" id="SSF52172">
    <property type="entry name" value="CheY-like"/>
    <property type="match status" value="1"/>
</dbReference>
<dbReference type="Gene3D" id="1.10.10.60">
    <property type="entry name" value="Homeodomain-like"/>
    <property type="match status" value="2"/>
</dbReference>
<feature type="modified residue" description="4-aspartylphosphate" evidence="4">
    <location>
        <position position="55"/>
    </location>
</feature>
<dbReference type="PANTHER" id="PTHR43280:SF10">
    <property type="entry name" value="REGULATORY PROTEIN POCR"/>
    <property type="match status" value="1"/>
</dbReference>
<keyword evidence="4" id="KW-0597">Phosphoprotein</keyword>
<dbReference type="SMART" id="SM00448">
    <property type="entry name" value="REC"/>
    <property type="match status" value="1"/>
</dbReference>
<evidence type="ECO:0000256" key="3">
    <source>
        <dbReference type="ARBA" id="ARBA00023163"/>
    </source>
</evidence>
<dbReference type="Pfam" id="PF17853">
    <property type="entry name" value="GGDEF_2"/>
    <property type="match status" value="1"/>
</dbReference>
<dbReference type="SUPFAM" id="SSF46689">
    <property type="entry name" value="Homeodomain-like"/>
    <property type="match status" value="2"/>
</dbReference>
<feature type="domain" description="HTH araC/xylS-type" evidence="5">
    <location>
        <begin position="422"/>
        <end position="520"/>
    </location>
</feature>
<dbReference type="PROSITE" id="PS00041">
    <property type="entry name" value="HTH_ARAC_FAMILY_1"/>
    <property type="match status" value="1"/>
</dbReference>
<dbReference type="Pfam" id="PF12833">
    <property type="entry name" value="HTH_18"/>
    <property type="match status" value="1"/>
</dbReference>
<sequence>MIKILLADDEPIERMALEKIIENGIPNTKIVGHAGNGRQAIQLAEELDPDIILMDIQMPGINGLEAIRQIRSSQQKTDHEERKFIIVSAYDEFEYARQGIRLGIKDYLLKPCLPVTIVETVQKVIRELEQEREAKAHQERMQKLLPIVETDFVIQQLYDYVHEIHLDEMMQLLGCNRDQRCYVLLLYITDRAHGTEPKRELAERLHRAVKEQIHRKAKGWVGPLTGRQLPILLFVDPDQSFRSQASVTARDLLNLSVRFPSCDFFIGIGNSQESLREIKHSYQEALLSTADLGLPSRCRFFEDLPGLNRQEEHIRQTVVLEKAIVEEVRMGNMEALGQLLNQLIDLFETSGISLVEAQQRTLAMLLIASRMIRETGVNADQPIFSFQIESYPQLRVEASCLLEKLMKVIAAARNDIEPDVVATIKKYIQDHAHEDISLEMISEHVRLSPFYISKIFKEQIDVNYIDFLTECRIEKAKTLMAEGELSLKEIAYDIGYKDPNYFSRVFKKMCGITPKDYRNRIRLKQSHTDSAKK</sequence>
<dbReference type="SMART" id="SM00342">
    <property type="entry name" value="HTH_ARAC"/>
    <property type="match status" value="1"/>
</dbReference>
<accession>A0ABU5ZGP0</accession>
<dbReference type="InterPro" id="IPR018060">
    <property type="entry name" value="HTH_AraC"/>
</dbReference>
<dbReference type="RefSeq" id="WP_371753521.1">
    <property type="nucleotide sequence ID" value="NZ_JAYJLD010000007.1"/>
</dbReference>
<dbReference type="InterPro" id="IPR018062">
    <property type="entry name" value="HTH_AraC-typ_CS"/>
</dbReference>
<dbReference type="Gene3D" id="3.40.50.2300">
    <property type="match status" value="1"/>
</dbReference>
<keyword evidence="3" id="KW-0804">Transcription</keyword>
<keyword evidence="8" id="KW-1185">Reference proteome</keyword>
<evidence type="ECO:0000259" key="6">
    <source>
        <dbReference type="PROSITE" id="PS50110"/>
    </source>
</evidence>
<dbReference type="PANTHER" id="PTHR43280">
    <property type="entry name" value="ARAC-FAMILY TRANSCRIPTIONAL REGULATOR"/>
    <property type="match status" value="1"/>
</dbReference>
<evidence type="ECO:0000256" key="2">
    <source>
        <dbReference type="ARBA" id="ARBA00023125"/>
    </source>
</evidence>
<dbReference type="InterPro" id="IPR011006">
    <property type="entry name" value="CheY-like_superfamily"/>
</dbReference>
<comment type="caution">
    <text evidence="7">The sequence shown here is derived from an EMBL/GenBank/DDBJ whole genome shotgun (WGS) entry which is preliminary data.</text>
</comment>
<dbReference type="Pfam" id="PF00072">
    <property type="entry name" value="Response_reg"/>
    <property type="match status" value="1"/>
</dbReference>
<protein>
    <submittedName>
        <fullName evidence="7">Response regulator</fullName>
    </submittedName>
</protein>
<keyword evidence="1" id="KW-0805">Transcription regulation</keyword>
<dbReference type="InterPro" id="IPR041522">
    <property type="entry name" value="CdaR_GGDEF"/>
</dbReference>
<evidence type="ECO:0000313" key="8">
    <source>
        <dbReference type="Proteomes" id="UP001310386"/>
    </source>
</evidence>
<evidence type="ECO:0000256" key="4">
    <source>
        <dbReference type="PROSITE-ProRule" id="PRU00169"/>
    </source>
</evidence>
<dbReference type="InterPro" id="IPR001789">
    <property type="entry name" value="Sig_transdc_resp-reg_receiver"/>
</dbReference>
<dbReference type="EMBL" id="JAYJLD010000007">
    <property type="protein sequence ID" value="MEB3101407.1"/>
    <property type="molecule type" value="Genomic_DNA"/>
</dbReference>
<dbReference type="Proteomes" id="UP001310386">
    <property type="component" value="Unassembled WGS sequence"/>
</dbReference>
<proteinExistence type="predicted"/>
<dbReference type="PRINTS" id="PR00032">
    <property type="entry name" value="HTHARAC"/>
</dbReference>
<evidence type="ECO:0000313" key="7">
    <source>
        <dbReference type="EMBL" id="MEB3101407.1"/>
    </source>
</evidence>
<reference evidence="7" key="1">
    <citation type="submission" date="2023-12" db="EMBL/GenBank/DDBJ databases">
        <title>Fervidustalea candida gen. nov., sp. nov., a novel member of the family Paenibacillaceae isolated from a geothermal area.</title>
        <authorList>
            <person name="Li W.-J."/>
            <person name="Jiao J.-Y."/>
            <person name="Chen Y."/>
        </authorList>
    </citation>
    <scope>NUCLEOTIDE SEQUENCE</scope>
    <source>
        <strain evidence="7">SYSU GA230002</strain>
    </source>
</reference>
<keyword evidence="2" id="KW-0238">DNA-binding</keyword>
<dbReference type="PROSITE" id="PS01124">
    <property type="entry name" value="HTH_ARAC_FAMILY_2"/>
    <property type="match status" value="1"/>
</dbReference>
<feature type="domain" description="Response regulatory" evidence="6">
    <location>
        <begin position="3"/>
        <end position="125"/>
    </location>
</feature>